<evidence type="ECO:0000256" key="5">
    <source>
        <dbReference type="ARBA" id="ARBA00022792"/>
    </source>
</evidence>
<evidence type="ECO:0000256" key="6">
    <source>
        <dbReference type="ARBA" id="ARBA00022989"/>
    </source>
</evidence>
<dbReference type="Ensembl" id="ENSNPET00000015803.1">
    <property type="protein sequence ID" value="ENSNPEP00000015420.1"/>
    <property type="gene ID" value="ENSNPEG00000011513.1"/>
</dbReference>
<dbReference type="InterPro" id="IPR026571">
    <property type="entry name" value="Tmem186"/>
</dbReference>
<protein>
    <recommendedName>
        <fullName evidence="3">Transmembrane protein 186</fullName>
    </recommendedName>
</protein>
<accession>A0A8C6ZKL0</accession>
<evidence type="ECO:0000256" key="8">
    <source>
        <dbReference type="ARBA" id="ARBA00023136"/>
    </source>
</evidence>
<dbReference type="AlphaFoldDB" id="A0A8C6ZKL0"/>
<dbReference type="InterPro" id="IPR045325">
    <property type="entry name" value="TMEM70/TMEM186/TMEM223"/>
</dbReference>
<proteinExistence type="inferred from homology"/>
<evidence type="ECO:0000256" key="10">
    <source>
        <dbReference type="SAM" id="Phobius"/>
    </source>
</evidence>
<feature type="region of interest" description="Disordered" evidence="9">
    <location>
        <begin position="1"/>
        <end position="31"/>
    </location>
</feature>
<dbReference type="Pfam" id="PF06979">
    <property type="entry name" value="TMEM70"/>
    <property type="match status" value="1"/>
</dbReference>
<name>A0A8C6ZKL0_NOTPE</name>
<keyword evidence="5" id="KW-0999">Mitochondrion inner membrane</keyword>
<reference evidence="11" key="2">
    <citation type="submission" date="2025-09" db="UniProtKB">
        <authorList>
            <consortium name="Ensembl"/>
        </authorList>
    </citation>
    <scope>IDENTIFICATION</scope>
</reference>
<evidence type="ECO:0000256" key="9">
    <source>
        <dbReference type="SAM" id="MobiDB-lite"/>
    </source>
</evidence>
<sequence length="193" mass="21958">TSHLCTPQGRFRGKHSQISQSLKPEEREKRPAAEAPERFRLVYRFPGIRYCRALSRLKLLQTALTAAALPPVCYLHATGQVSAAALLYAGGVAALAGAMLYGMSYYFRRIIGFIYLSESGRSVKVAHLTFWGQRRDVVFPLQSVMTLDEVGDSRREPLLQFRRYDSADVLYFTLKYGQIVDRERFARIFGELE</sequence>
<evidence type="ECO:0000256" key="2">
    <source>
        <dbReference type="ARBA" id="ARBA00007020"/>
    </source>
</evidence>
<keyword evidence="8 10" id="KW-0472">Membrane</keyword>
<keyword evidence="12" id="KW-1185">Reference proteome</keyword>
<evidence type="ECO:0000313" key="12">
    <source>
        <dbReference type="Proteomes" id="UP000694420"/>
    </source>
</evidence>
<dbReference type="PANTHER" id="PTHR13603:SF1">
    <property type="entry name" value="TRANSMEMBRANE PROTEIN 186"/>
    <property type="match status" value="1"/>
</dbReference>
<keyword evidence="7" id="KW-0496">Mitochondrion</keyword>
<evidence type="ECO:0000313" key="11">
    <source>
        <dbReference type="Ensembl" id="ENSNPEP00000015420.1"/>
    </source>
</evidence>
<reference evidence="11" key="1">
    <citation type="submission" date="2025-08" db="UniProtKB">
        <authorList>
            <consortium name="Ensembl"/>
        </authorList>
    </citation>
    <scope>IDENTIFICATION</scope>
</reference>
<comment type="subcellular location">
    <subcellularLocation>
        <location evidence="1">Mitochondrion inner membrane</location>
        <topology evidence="1">Multi-pass membrane protein</topology>
    </subcellularLocation>
</comment>
<comment type="similarity">
    <text evidence="2">Belongs to the TMEM186 family.</text>
</comment>
<evidence type="ECO:0000256" key="4">
    <source>
        <dbReference type="ARBA" id="ARBA00022692"/>
    </source>
</evidence>
<organism evidence="11 12">
    <name type="scientific">Nothoprocta perdicaria</name>
    <name type="common">Chilean tinamou</name>
    <name type="synonym">Crypturus perdicarius</name>
    <dbReference type="NCBI Taxonomy" id="30464"/>
    <lineage>
        <taxon>Eukaryota</taxon>
        <taxon>Metazoa</taxon>
        <taxon>Chordata</taxon>
        <taxon>Craniata</taxon>
        <taxon>Vertebrata</taxon>
        <taxon>Euteleostomi</taxon>
        <taxon>Archelosauria</taxon>
        <taxon>Archosauria</taxon>
        <taxon>Dinosauria</taxon>
        <taxon>Saurischia</taxon>
        <taxon>Theropoda</taxon>
        <taxon>Coelurosauria</taxon>
        <taxon>Aves</taxon>
        <taxon>Palaeognathae</taxon>
        <taxon>Tinamiformes</taxon>
        <taxon>Tinamidae</taxon>
        <taxon>Nothoprocta</taxon>
    </lineage>
</organism>
<evidence type="ECO:0000256" key="1">
    <source>
        <dbReference type="ARBA" id="ARBA00004448"/>
    </source>
</evidence>
<feature type="transmembrane region" description="Helical" evidence="10">
    <location>
        <begin position="83"/>
        <end position="107"/>
    </location>
</feature>
<evidence type="ECO:0000256" key="7">
    <source>
        <dbReference type="ARBA" id="ARBA00023128"/>
    </source>
</evidence>
<keyword evidence="4 10" id="KW-0812">Transmembrane</keyword>
<evidence type="ECO:0000256" key="3">
    <source>
        <dbReference type="ARBA" id="ARBA00014604"/>
    </source>
</evidence>
<keyword evidence="6 10" id="KW-1133">Transmembrane helix</keyword>
<dbReference type="PANTHER" id="PTHR13603">
    <property type="entry name" value="TRANSMEMBRANE PROTEIN 186"/>
    <property type="match status" value="1"/>
</dbReference>
<dbReference type="Proteomes" id="UP000694420">
    <property type="component" value="Unplaced"/>
</dbReference>
<dbReference type="GO" id="GO:0005743">
    <property type="term" value="C:mitochondrial inner membrane"/>
    <property type="evidence" value="ECO:0007669"/>
    <property type="project" value="UniProtKB-SubCell"/>
</dbReference>